<dbReference type="Gene3D" id="2.160.20.10">
    <property type="entry name" value="Single-stranded right-handed beta-helix, Pectin lyase-like"/>
    <property type="match status" value="2"/>
</dbReference>
<dbReference type="GeneID" id="28852416"/>
<dbReference type="SUPFAM" id="SSF51126">
    <property type="entry name" value="Pectin lyase-like"/>
    <property type="match status" value="2"/>
</dbReference>
<evidence type="ECO:0000313" key="4">
    <source>
        <dbReference type="Proteomes" id="UP000078397"/>
    </source>
</evidence>
<keyword evidence="1" id="KW-0732">Signal</keyword>
<dbReference type="STRING" id="1380566.A0A179F3D4"/>
<gene>
    <name evidence="3" type="ORF">VFPPC_09971</name>
</gene>
<dbReference type="OrthoDB" id="1046782at2759"/>
<dbReference type="InterPro" id="IPR011050">
    <property type="entry name" value="Pectin_lyase_fold/virulence"/>
</dbReference>
<evidence type="ECO:0000256" key="1">
    <source>
        <dbReference type="SAM" id="SignalP"/>
    </source>
</evidence>
<accession>A0A179F3D4</accession>
<dbReference type="KEGG" id="pchm:VFPPC_09971"/>
<keyword evidence="4" id="KW-1185">Reference proteome</keyword>
<dbReference type="InterPro" id="IPR012334">
    <property type="entry name" value="Pectin_lyas_fold"/>
</dbReference>
<dbReference type="AlphaFoldDB" id="A0A179F3D4"/>
<evidence type="ECO:0000313" key="3">
    <source>
        <dbReference type="EMBL" id="OAQ59871.1"/>
    </source>
</evidence>
<comment type="caution">
    <text evidence="3">The sequence shown here is derived from an EMBL/GenBank/DDBJ whole genome shotgun (WGS) entry which is preliminary data.</text>
</comment>
<dbReference type="PANTHER" id="PTHR33928">
    <property type="entry name" value="POLYGALACTURONASE QRT3"/>
    <property type="match status" value="1"/>
</dbReference>
<organism evidence="3 4">
    <name type="scientific">Pochonia chlamydosporia 170</name>
    <dbReference type="NCBI Taxonomy" id="1380566"/>
    <lineage>
        <taxon>Eukaryota</taxon>
        <taxon>Fungi</taxon>
        <taxon>Dikarya</taxon>
        <taxon>Ascomycota</taxon>
        <taxon>Pezizomycotina</taxon>
        <taxon>Sordariomycetes</taxon>
        <taxon>Hypocreomycetidae</taxon>
        <taxon>Hypocreales</taxon>
        <taxon>Clavicipitaceae</taxon>
        <taxon>Pochonia</taxon>
    </lineage>
</organism>
<dbReference type="PANTHER" id="PTHR33928:SF2">
    <property type="entry name" value="PECTATE LYASE SUPERFAMILY PROTEIN DOMAIN-CONTAINING PROTEIN-RELATED"/>
    <property type="match status" value="1"/>
</dbReference>
<dbReference type="FunFam" id="2.160.20.10:FF:000049">
    <property type="entry name" value="Putative exo-beta-1,3-glucanase"/>
    <property type="match status" value="1"/>
</dbReference>
<feature type="signal peptide" evidence="1">
    <location>
        <begin position="1"/>
        <end position="26"/>
    </location>
</feature>
<dbReference type="Proteomes" id="UP000078397">
    <property type="component" value="Unassembled WGS sequence"/>
</dbReference>
<proteinExistence type="predicted"/>
<dbReference type="InterPro" id="IPR039279">
    <property type="entry name" value="QRT3-like"/>
</dbReference>
<feature type="chain" id="PRO_5008101260" evidence="1">
    <location>
        <begin position="27"/>
        <end position="800"/>
    </location>
</feature>
<feature type="domain" description="Rhamnogalacturonase A/B/Epimerase-like pectate lyase" evidence="2">
    <location>
        <begin position="432"/>
        <end position="491"/>
    </location>
</feature>
<sequence length="800" mass="86258">MVQVSKILLWALTSAVGAANLQSGNAARDILETAHATDSLKECLKSSHGAPFWMETIHHTGISPFLNDSSYSVFRNVKDFGAKGDGVTDDTAAIQKAIDDGGRCFTGCGPGRGGPDDPPAKTLKPALIYFPSGTYKIKKSLNIYIYTQLVGNPLDRPTIKADAAFNDLYLLNAFPSPPVSPFPTTINLYLQVRNFVFDTTNVDKRSSVACVNWPSAQAVTLSFNDFRMAKQSSHQGVVFNGTTGGGGGSATFMGDLSFTGGAVGIRMNNQQYAIRAVEFKDVKTGIQIDHVFTLSLQGLNFQNCDVGVNYTAAPKSSVGSLVLIDSKASSTKQLILSQHTKNADGSIIIENVKLNDVGVAVSDRNGTVVLPGTSHSSTIKSYIQGTVYKDATTGSYMESSGTYSRSQILLDHSGDYWTKSRPQYERYSSSCFASVKDFGARGDGKTDDTKAIIAALKANVNRRITYFPAGNYRVSDTVLVPAGSRLVGEAWSTLSAIGDKFADESNPRVMFQMGKKGTKGIIEVTDLAFDVADVLPGTILVENNISGCKPGDVGLWDSHFRAGGTIGSAVETKCASYPKSDIPNCKAAFLFLHLRPESSTYMESVWGWSVNRDLDGMSGATNGTSQSIAVGRGMLVESTRGTWMVGTAFEHFVLYQYQFLNAANVFSSMAQTETVYWQPAPPAPAPWVPDPKYSDPDYSNCNKDTPQCFMGWSLRVIGGRDMTFYGLGFWQFFNGLNGVQGPYAQENIVSIEKEPKSLKIYNLGTHLVQNMVTIDGKTAAVSADNKGGWGGLIAAYLPFA</sequence>
<reference evidence="3 4" key="1">
    <citation type="journal article" date="2016" name="PLoS Pathog.">
        <title>Biosynthesis of antibiotic leucinostatins in bio-control fungus Purpureocillium lilacinum and their inhibition on phytophthora revealed by genome mining.</title>
        <authorList>
            <person name="Wang G."/>
            <person name="Liu Z."/>
            <person name="Lin R."/>
            <person name="Li E."/>
            <person name="Mao Z."/>
            <person name="Ling J."/>
            <person name="Yang Y."/>
            <person name="Yin W.B."/>
            <person name="Xie B."/>
        </authorList>
    </citation>
    <scope>NUCLEOTIDE SEQUENCE [LARGE SCALE GENOMIC DNA]</scope>
    <source>
        <strain evidence="3">170</strain>
    </source>
</reference>
<name>A0A179F3D4_METCM</name>
<dbReference type="EMBL" id="LSBJ02000004">
    <property type="protein sequence ID" value="OAQ59871.1"/>
    <property type="molecule type" value="Genomic_DNA"/>
</dbReference>
<dbReference type="GO" id="GO:0004650">
    <property type="term" value="F:polygalacturonase activity"/>
    <property type="evidence" value="ECO:0007669"/>
    <property type="project" value="InterPro"/>
</dbReference>
<evidence type="ECO:0000259" key="2">
    <source>
        <dbReference type="Pfam" id="PF12708"/>
    </source>
</evidence>
<protein>
    <submittedName>
        <fullName evidence="3">Exo-beta-1,3-glucanase</fullName>
    </submittedName>
</protein>
<feature type="domain" description="Rhamnogalacturonase A/B/Epimerase-like pectate lyase" evidence="2">
    <location>
        <begin position="74"/>
        <end position="309"/>
    </location>
</feature>
<dbReference type="RefSeq" id="XP_018137832.1">
    <property type="nucleotide sequence ID" value="XM_018288422.1"/>
</dbReference>
<dbReference type="CDD" id="cd23668">
    <property type="entry name" value="GH55_beta13glucanase-like"/>
    <property type="match status" value="1"/>
</dbReference>
<dbReference type="Pfam" id="PF12708">
    <property type="entry name" value="Pect-lyase_RHGA_epim"/>
    <property type="match status" value="2"/>
</dbReference>
<dbReference type="InterPro" id="IPR024535">
    <property type="entry name" value="RHGA/B-epi-like_pectate_lyase"/>
</dbReference>